<feature type="transmembrane region" description="Helical" evidence="11">
    <location>
        <begin position="279"/>
        <end position="301"/>
    </location>
</feature>
<comment type="similarity">
    <text evidence="3 11">Belongs to the peptidase M50B family.</text>
</comment>
<evidence type="ECO:0000256" key="3">
    <source>
        <dbReference type="ARBA" id="ARBA00007931"/>
    </source>
</evidence>
<dbReference type="EC" id="3.4.24.-" evidence="11"/>
<keyword evidence="11" id="KW-0479">Metal-binding</keyword>
<evidence type="ECO:0000256" key="5">
    <source>
        <dbReference type="ARBA" id="ARBA00022692"/>
    </source>
</evidence>
<dbReference type="GO" id="GO:0006508">
    <property type="term" value="P:proteolysis"/>
    <property type="evidence" value="ECO:0007669"/>
    <property type="project" value="UniProtKB-KW"/>
</dbReference>
<dbReference type="Pfam" id="PF02163">
    <property type="entry name" value="Peptidase_M50"/>
    <property type="match status" value="1"/>
</dbReference>
<accession>A0A2M7M3Y0</accession>
<dbReference type="InterPro" id="IPR004387">
    <property type="entry name" value="Pept_M50_Zn"/>
</dbReference>
<dbReference type="InterPro" id="IPR036034">
    <property type="entry name" value="PDZ_sf"/>
</dbReference>
<sequence length="353" mass="38927">MVINILAIIFVFGTVIIIHELGHFLVAKKTGIRVENFSFGLGPAIFKFKKGETTYQISLFPLGGFVKLAGEEPKEETKAQKDEYFSKSPGIRALVVGAGPFNNILLGFLIFILVFMLGVDTLDFSSSKIGSVIENGAAEKAGLQKSDTILMINNQKIEKWEDMAETIHQSAGKKLKLLVQRGEKKFLLTVTPEEKSMPTVTGGEEKVGLIGITPFTYRERAGFPLAVKKAAINTWRVMVLIFVALKKVFTREISSKLLTGPIGIAQLTSRFAHSGLSNFLSFLALISINLGVINLFPFFILDGGRIAGLGIEKISRKKPSKRLLQLSQTIGISLLLALFLFITYNDLLRIFKK</sequence>
<comment type="subcellular location">
    <subcellularLocation>
        <location evidence="2">Membrane</location>
        <topology evidence="2">Multi-pass membrane protein</topology>
    </subcellularLocation>
</comment>
<dbReference type="SUPFAM" id="SSF50156">
    <property type="entry name" value="PDZ domain-like"/>
    <property type="match status" value="1"/>
</dbReference>
<evidence type="ECO:0000259" key="12">
    <source>
        <dbReference type="PROSITE" id="PS50106"/>
    </source>
</evidence>
<dbReference type="GO" id="GO:0046872">
    <property type="term" value="F:metal ion binding"/>
    <property type="evidence" value="ECO:0007669"/>
    <property type="project" value="UniProtKB-KW"/>
</dbReference>
<evidence type="ECO:0000256" key="2">
    <source>
        <dbReference type="ARBA" id="ARBA00004141"/>
    </source>
</evidence>
<organism evidence="13 14">
    <name type="scientific">bacterium (Candidatus Ratteibacteria) CG_4_10_14_3_um_filter_41_18</name>
    <dbReference type="NCBI Taxonomy" id="2014287"/>
    <lineage>
        <taxon>Bacteria</taxon>
        <taxon>Candidatus Ratteibacteria</taxon>
    </lineage>
</organism>
<dbReference type="Proteomes" id="UP000229703">
    <property type="component" value="Unassembled WGS sequence"/>
</dbReference>
<feature type="transmembrane region" description="Helical" evidence="11">
    <location>
        <begin position="93"/>
        <end position="117"/>
    </location>
</feature>
<feature type="transmembrane region" description="Helical" evidence="11">
    <location>
        <begin position="322"/>
        <end position="344"/>
    </location>
</feature>
<evidence type="ECO:0000256" key="4">
    <source>
        <dbReference type="ARBA" id="ARBA00022670"/>
    </source>
</evidence>
<dbReference type="PANTHER" id="PTHR42837">
    <property type="entry name" value="REGULATOR OF SIGMA-E PROTEASE RSEP"/>
    <property type="match status" value="1"/>
</dbReference>
<feature type="domain" description="PDZ" evidence="12">
    <location>
        <begin position="117"/>
        <end position="183"/>
    </location>
</feature>
<keyword evidence="7 11" id="KW-0862">Zinc</keyword>
<dbReference type="EMBL" id="PFJK01000126">
    <property type="protein sequence ID" value="PIX77394.1"/>
    <property type="molecule type" value="Genomic_DNA"/>
</dbReference>
<dbReference type="PROSITE" id="PS50106">
    <property type="entry name" value="PDZ"/>
    <property type="match status" value="1"/>
</dbReference>
<keyword evidence="9 11" id="KW-0482">Metalloprotease</keyword>
<dbReference type="InterPro" id="IPR001478">
    <property type="entry name" value="PDZ"/>
</dbReference>
<dbReference type="InterPro" id="IPR008915">
    <property type="entry name" value="Peptidase_M50"/>
</dbReference>
<comment type="caution">
    <text evidence="13">The sequence shown here is derived from an EMBL/GenBank/DDBJ whole genome shotgun (WGS) entry which is preliminary data.</text>
</comment>
<keyword evidence="10 11" id="KW-0472">Membrane</keyword>
<dbReference type="GO" id="GO:0016020">
    <property type="term" value="C:membrane"/>
    <property type="evidence" value="ECO:0007669"/>
    <property type="project" value="UniProtKB-SubCell"/>
</dbReference>
<dbReference type="Pfam" id="PF17820">
    <property type="entry name" value="PDZ_6"/>
    <property type="match status" value="1"/>
</dbReference>
<feature type="transmembrane region" description="Helical" evidence="11">
    <location>
        <begin position="6"/>
        <end position="26"/>
    </location>
</feature>
<reference evidence="14" key="1">
    <citation type="submission" date="2017-09" db="EMBL/GenBank/DDBJ databases">
        <title>Depth-based differentiation of microbial function through sediment-hosted aquifers and enrichment of novel symbionts in the deep terrestrial subsurface.</title>
        <authorList>
            <person name="Probst A.J."/>
            <person name="Ladd B."/>
            <person name="Jarett J.K."/>
            <person name="Geller-Mcgrath D.E."/>
            <person name="Sieber C.M.K."/>
            <person name="Emerson J.B."/>
            <person name="Anantharaman K."/>
            <person name="Thomas B.C."/>
            <person name="Malmstrom R."/>
            <person name="Stieglmeier M."/>
            <person name="Klingl A."/>
            <person name="Woyke T."/>
            <person name="Ryan C.M."/>
            <person name="Banfield J.F."/>
        </authorList>
    </citation>
    <scope>NUCLEOTIDE SEQUENCE [LARGE SCALE GENOMIC DNA]</scope>
</reference>
<dbReference type="PANTHER" id="PTHR42837:SF2">
    <property type="entry name" value="MEMBRANE METALLOPROTEASE ARASP2, CHLOROPLASTIC-RELATED"/>
    <property type="match status" value="1"/>
</dbReference>
<evidence type="ECO:0000256" key="10">
    <source>
        <dbReference type="ARBA" id="ARBA00023136"/>
    </source>
</evidence>
<comment type="cofactor">
    <cofactor evidence="1 11">
        <name>Zn(2+)</name>
        <dbReference type="ChEBI" id="CHEBI:29105"/>
    </cofactor>
</comment>
<keyword evidence="5 11" id="KW-0812">Transmembrane</keyword>
<proteinExistence type="inferred from homology"/>
<gene>
    <name evidence="13" type="primary">rseP</name>
    <name evidence="13" type="ORF">COZ37_02860</name>
</gene>
<evidence type="ECO:0000313" key="14">
    <source>
        <dbReference type="Proteomes" id="UP000229703"/>
    </source>
</evidence>
<keyword evidence="6 11" id="KW-0378">Hydrolase</keyword>
<evidence type="ECO:0000256" key="6">
    <source>
        <dbReference type="ARBA" id="ARBA00022801"/>
    </source>
</evidence>
<evidence type="ECO:0000256" key="9">
    <source>
        <dbReference type="ARBA" id="ARBA00023049"/>
    </source>
</evidence>
<dbReference type="GO" id="GO:0004222">
    <property type="term" value="F:metalloendopeptidase activity"/>
    <property type="evidence" value="ECO:0007669"/>
    <property type="project" value="InterPro"/>
</dbReference>
<dbReference type="CDD" id="cd06163">
    <property type="entry name" value="S2P-M50_PDZ_RseP-like"/>
    <property type="match status" value="1"/>
</dbReference>
<evidence type="ECO:0000256" key="7">
    <source>
        <dbReference type="ARBA" id="ARBA00022833"/>
    </source>
</evidence>
<keyword evidence="4 13" id="KW-0645">Protease</keyword>
<evidence type="ECO:0000256" key="8">
    <source>
        <dbReference type="ARBA" id="ARBA00022989"/>
    </source>
</evidence>
<dbReference type="NCBIfam" id="TIGR00054">
    <property type="entry name" value="RIP metalloprotease RseP"/>
    <property type="match status" value="1"/>
</dbReference>
<evidence type="ECO:0000313" key="13">
    <source>
        <dbReference type="EMBL" id="PIX77394.1"/>
    </source>
</evidence>
<name>A0A2M7M3Y0_9BACT</name>
<keyword evidence="8 11" id="KW-1133">Transmembrane helix</keyword>
<evidence type="ECO:0000256" key="1">
    <source>
        <dbReference type="ARBA" id="ARBA00001947"/>
    </source>
</evidence>
<dbReference type="AlphaFoldDB" id="A0A2M7M3Y0"/>
<dbReference type="Gene3D" id="2.30.42.10">
    <property type="match status" value="1"/>
</dbReference>
<dbReference type="CDD" id="cd23081">
    <property type="entry name" value="cpPDZ_EcRseP-like"/>
    <property type="match status" value="1"/>
</dbReference>
<protein>
    <recommendedName>
        <fullName evidence="11">Zinc metalloprotease</fullName>
        <ecNumber evidence="11">3.4.24.-</ecNumber>
    </recommendedName>
</protein>
<evidence type="ECO:0000256" key="11">
    <source>
        <dbReference type="RuleBase" id="RU362031"/>
    </source>
</evidence>
<dbReference type="SMART" id="SM00228">
    <property type="entry name" value="PDZ"/>
    <property type="match status" value="1"/>
</dbReference>
<dbReference type="InterPro" id="IPR041489">
    <property type="entry name" value="PDZ_6"/>
</dbReference>